<reference evidence="1" key="1">
    <citation type="submission" date="2021-03" db="EMBL/GenBank/DDBJ databases">
        <title>Draft genome sequence of rust myrtle Austropuccinia psidii MF-1, a brazilian biotype.</title>
        <authorList>
            <person name="Quecine M.C."/>
            <person name="Pachon D.M.R."/>
            <person name="Bonatelli M.L."/>
            <person name="Correr F.H."/>
            <person name="Franceschini L.M."/>
            <person name="Leite T.F."/>
            <person name="Margarido G.R.A."/>
            <person name="Almeida C.A."/>
            <person name="Ferrarezi J.A."/>
            <person name="Labate C.A."/>
        </authorList>
    </citation>
    <scope>NUCLEOTIDE SEQUENCE</scope>
    <source>
        <strain evidence="1">MF-1</strain>
    </source>
</reference>
<organism evidence="1 2">
    <name type="scientific">Austropuccinia psidii MF-1</name>
    <dbReference type="NCBI Taxonomy" id="1389203"/>
    <lineage>
        <taxon>Eukaryota</taxon>
        <taxon>Fungi</taxon>
        <taxon>Dikarya</taxon>
        <taxon>Basidiomycota</taxon>
        <taxon>Pucciniomycotina</taxon>
        <taxon>Pucciniomycetes</taxon>
        <taxon>Pucciniales</taxon>
        <taxon>Sphaerophragmiaceae</taxon>
        <taxon>Austropuccinia</taxon>
    </lineage>
</organism>
<keyword evidence="2" id="KW-1185">Reference proteome</keyword>
<proteinExistence type="predicted"/>
<dbReference type="AlphaFoldDB" id="A0A9Q3HUN5"/>
<name>A0A9Q3HUN5_9BASI</name>
<comment type="caution">
    <text evidence="1">The sequence shown here is derived from an EMBL/GenBank/DDBJ whole genome shotgun (WGS) entry which is preliminary data.</text>
</comment>
<evidence type="ECO:0000313" key="1">
    <source>
        <dbReference type="EMBL" id="MBW0515065.1"/>
    </source>
</evidence>
<accession>A0A9Q3HUN5</accession>
<sequence length="109" mass="12648">MKPSPIPQSSPSPLHSPHQLQAVASTSFQREYWSPFPFPAAQVFLDQECLSIRVTREDPTVVNEGKDSVTRLFRRVDRNIREVIVYANDRMIPGTASEEMDYRFSWYED</sequence>
<dbReference type="Proteomes" id="UP000765509">
    <property type="component" value="Unassembled WGS sequence"/>
</dbReference>
<dbReference type="EMBL" id="AVOT02024418">
    <property type="protein sequence ID" value="MBW0515065.1"/>
    <property type="molecule type" value="Genomic_DNA"/>
</dbReference>
<evidence type="ECO:0000313" key="2">
    <source>
        <dbReference type="Proteomes" id="UP000765509"/>
    </source>
</evidence>
<protein>
    <submittedName>
        <fullName evidence="1">Uncharacterized protein</fullName>
    </submittedName>
</protein>
<gene>
    <name evidence="1" type="ORF">O181_054780</name>
</gene>